<proteinExistence type="predicted"/>
<gene>
    <name evidence="1" type="ORF">CSKR_201057</name>
</gene>
<protein>
    <submittedName>
        <fullName evidence="1">Uncharacterized protein</fullName>
    </submittedName>
</protein>
<dbReference type="Proteomes" id="UP000286415">
    <property type="component" value="Unassembled WGS sequence"/>
</dbReference>
<evidence type="ECO:0000313" key="2">
    <source>
        <dbReference type="Proteomes" id="UP000286415"/>
    </source>
</evidence>
<dbReference type="EMBL" id="NIRI02000042">
    <property type="protein sequence ID" value="KAG5449863.1"/>
    <property type="molecule type" value="Genomic_DNA"/>
</dbReference>
<accession>A0A8T1ML23</accession>
<reference evidence="1 2" key="2">
    <citation type="journal article" date="2021" name="Genomics">
        <title>High-quality reference genome for Clonorchis sinensis.</title>
        <authorList>
            <person name="Young N.D."/>
            <person name="Stroehlein A.J."/>
            <person name="Kinkar L."/>
            <person name="Wang T."/>
            <person name="Sohn W.M."/>
            <person name="Chang B.C.H."/>
            <person name="Kaur P."/>
            <person name="Weisz D."/>
            <person name="Dudchenko O."/>
            <person name="Aiden E.L."/>
            <person name="Korhonen P.K."/>
            <person name="Gasser R.B."/>
        </authorList>
    </citation>
    <scope>NUCLEOTIDE SEQUENCE [LARGE SCALE GENOMIC DNA]</scope>
    <source>
        <strain evidence="1">Cs-k2</strain>
    </source>
</reference>
<keyword evidence="2" id="KW-1185">Reference proteome</keyword>
<comment type="caution">
    <text evidence="1">The sequence shown here is derived from an EMBL/GenBank/DDBJ whole genome shotgun (WGS) entry which is preliminary data.</text>
</comment>
<dbReference type="AlphaFoldDB" id="A0A8T1ML23"/>
<sequence>MSLRPGFDHALTVDPYRLCLLLEYLTVCRKPLSTAHLRNHSFGVLPVWLLTLVLVAQEIETVVTVLNVDKRVLDANHQVNVGQFKTGRRI</sequence>
<name>A0A8T1ML23_CLOSI</name>
<organism evidence="1 2">
    <name type="scientific">Clonorchis sinensis</name>
    <name type="common">Chinese liver fluke</name>
    <dbReference type="NCBI Taxonomy" id="79923"/>
    <lineage>
        <taxon>Eukaryota</taxon>
        <taxon>Metazoa</taxon>
        <taxon>Spiralia</taxon>
        <taxon>Lophotrochozoa</taxon>
        <taxon>Platyhelminthes</taxon>
        <taxon>Trematoda</taxon>
        <taxon>Digenea</taxon>
        <taxon>Opisthorchiida</taxon>
        <taxon>Opisthorchiata</taxon>
        <taxon>Opisthorchiidae</taxon>
        <taxon>Clonorchis</taxon>
    </lineage>
</organism>
<evidence type="ECO:0000313" key="1">
    <source>
        <dbReference type="EMBL" id="KAG5449863.1"/>
    </source>
</evidence>
<reference evidence="1 2" key="1">
    <citation type="journal article" date="2018" name="Biotechnol. Adv.">
        <title>Improved genomic resources and new bioinformatic workflow for the carcinogenic parasite Clonorchis sinensis: Biotechnological implications.</title>
        <authorList>
            <person name="Wang D."/>
            <person name="Korhonen P.K."/>
            <person name="Gasser R.B."/>
            <person name="Young N.D."/>
        </authorList>
    </citation>
    <scope>NUCLEOTIDE SEQUENCE [LARGE SCALE GENOMIC DNA]</scope>
    <source>
        <strain evidence="1">Cs-k2</strain>
    </source>
</reference>